<sequence length="387" mass="44718">MAYVREHTSIPIPDVYTFDSDMRNNALGLEWIFMEKASGKQWRAARQHLKPAKARGVLKQLAGWAGHDDSVFMGPYDSTGDYASALLTAQMRDLSNPTLANASQPNVGTAATKTTAKVDDEKRQRYEGEYELKERGKMVVREITRQEKTPGNDLNKRFLELDMLVSDHTEVEYLAREVRDFVKAETEIYGAEPEENLTWEEYQQASKEEEETESRNDHTINENVDNAIQIGLEIFRLIPHVFRNERLGPDSTYLHHWDINDENLLVDRHGSVTALLDWEQLTTLPFAHKRERFQLPSLISRSPGEVDARTERTYALLFNNEMRKLDPEWRRETQVLVDKQVDARLNDQQELVLMIISRHHVREPDAAISTKAKLEKMPKYGKPAPIF</sequence>
<dbReference type="PANTHER" id="PTHR21310:SF13">
    <property type="entry name" value="AMINOGLYCOSIDE PHOSPHOTRANSFERASE DOMAIN-CONTAINING PROTEIN"/>
    <property type="match status" value="1"/>
</dbReference>
<keyword evidence="2" id="KW-1185">Reference proteome</keyword>
<evidence type="ECO:0000313" key="1">
    <source>
        <dbReference type="EMBL" id="KAF2817176.1"/>
    </source>
</evidence>
<dbReference type="Proteomes" id="UP000504636">
    <property type="component" value="Unplaced"/>
</dbReference>
<dbReference type="EMBL" id="MU003692">
    <property type="protein sequence ID" value="KAF2817176.1"/>
    <property type="molecule type" value="Genomic_DNA"/>
</dbReference>
<reference evidence="3" key="2">
    <citation type="submission" date="2020-04" db="EMBL/GenBank/DDBJ databases">
        <authorList>
            <consortium name="NCBI Genome Project"/>
        </authorList>
    </citation>
    <scope>NUCLEOTIDE SEQUENCE</scope>
    <source>
        <strain evidence="3">CBS 304.34</strain>
    </source>
</reference>
<dbReference type="PANTHER" id="PTHR21310">
    <property type="entry name" value="AMINOGLYCOSIDE PHOSPHOTRANSFERASE-RELATED-RELATED"/>
    <property type="match status" value="1"/>
</dbReference>
<name>A0A6A6Z813_9PEZI</name>
<dbReference type="GeneID" id="54465603"/>
<dbReference type="RefSeq" id="XP_033584140.1">
    <property type="nucleotide sequence ID" value="XM_033724710.1"/>
</dbReference>
<reference evidence="1 3" key="1">
    <citation type="journal article" date="2020" name="Stud. Mycol.">
        <title>101 Dothideomycetes genomes: a test case for predicting lifestyles and emergence of pathogens.</title>
        <authorList>
            <person name="Haridas S."/>
            <person name="Albert R."/>
            <person name="Binder M."/>
            <person name="Bloem J."/>
            <person name="Labutti K."/>
            <person name="Salamov A."/>
            <person name="Andreopoulos B."/>
            <person name="Baker S."/>
            <person name="Barry K."/>
            <person name="Bills G."/>
            <person name="Bluhm B."/>
            <person name="Cannon C."/>
            <person name="Castanera R."/>
            <person name="Culley D."/>
            <person name="Daum C."/>
            <person name="Ezra D."/>
            <person name="Gonzalez J."/>
            <person name="Henrissat B."/>
            <person name="Kuo A."/>
            <person name="Liang C."/>
            <person name="Lipzen A."/>
            <person name="Lutzoni F."/>
            <person name="Magnuson J."/>
            <person name="Mondo S."/>
            <person name="Nolan M."/>
            <person name="Ohm R."/>
            <person name="Pangilinan J."/>
            <person name="Park H.-J."/>
            <person name="Ramirez L."/>
            <person name="Alfaro M."/>
            <person name="Sun H."/>
            <person name="Tritt A."/>
            <person name="Yoshinaga Y."/>
            <person name="Zwiers L.-H."/>
            <person name="Turgeon B."/>
            <person name="Goodwin S."/>
            <person name="Spatafora J."/>
            <person name="Crous P."/>
            <person name="Grigoriev I."/>
        </authorList>
    </citation>
    <scope>NUCLEOTIDE SEQUENCE</scope>
    <source>
        <strain evidence="1 3">CBS 304.34</strain>
    </source>
</reference>
<dbReference type="InterPro" id="IPR011009">
    <property type="entry name" value="Kinase-like_dom_sf"/>
</dbReference>
<dbReference type="AlphaFoldDB" id="A0A6A6Z813"/>
<proteinExistence type="predicted"/>
<evidence type="ECO:0000313" key="2">
    <source>
        <dbReference type="Proteomes" id="UP000504636"/>
    </source>
</evidence>
<protein>
    <recommendedName>
        <fullName evidence="4">Aminoglycoside phosphotransferase domain-containing protein</fullName>
    </recommendedName>
</protein>
<dbReference type="OrthoDB" id="2906425at2759"/>
<dbReference type="SUPFAM" id="SSF56112">
    <property type="entry name" value="Protein kinase-like (PK-like)"/>
    <property type="match status" value="1"/>
</dbReference>
<evidence type="ECO:0000313" key="3">
    <source>
        <dbReference type="RefSeq" id="XP_033584140.1"/>
    </source>
</evidence>
<reference evidence="3" key="3">
    <citation type="submission" date="2025-04" db="UniProtKB">
        <authorList>
            <consortium name="RefSeq"/>
        </authorList>
    </citation>
    <scope>IDENTIFICATION</scope>
    <source>
        <strain evidence="3">CBS 304.34</strain>
    </source>
</reference>
<dbReference type="InterPro" id="IPR051678">
    <property type="entry name" value="AGP_Transferase"/>
</dbReference>
<evidence type="ECO:0008006" key="4">
    <source>
        <dbReference type="Google" id="ProtNLM"/>
    </source>
</evidence>
<organism evidence="1">
    <name type="scientific">Mytilinidion resinicola</name>
    <dbReference type="NCBI Taxonomy" id="574789"/>
    <lineage>
        <taxon>Eukaryota</taxon>
        <taxon>Fungi</taxon>
        <taxon>Dikarya</taxon>
        <taxon>Ascomycota</taxon>
        <taxon>Pezizomycotina</taxon>
        <taxon>Dothideomycetes</taxon>
        <taxon>Pleosporomycetidae</taxon>
        <taxon>Mytilinidiales</taxon>
        <taxon>Mytilinidiaceae</taxon>
        <taxon>Mytilinidion</taxon>
    </lineage>
</organism>
<accession>A0A6A6Z813</accession>
<gene>
    <name evidence="1 3" type="ORF">BDZ99DRAFT_513428</name>
</gene>